<comment type="caution">
    <text evidence="1">The sequence shown here is derived from an EMBL/GenBank/DDBJ whole genome shotgun (WGS) entry which is preliminary data.</text>
</comment>
<accession>A0ABR1Z135</accession>
<dbReference type="EMBL" id="JBBWRZ010000002">
    <property type="protein sequence ID" value="KAK8244303.1"/>
    <property type="molecule type" value="Genomic_DNA"/>
</dbReference>
<evidence type="ECO:0000313" key="1">
    <source>
        <dbReference type="EMBL" id="KAK8244303.1"/>
    </source>
</evidence>
<sequence length="173" mass="19196">MGHMGMQVLGCRTTQQQHRASGRSGRVRRFKFAAGEGAEQSRATEWIGRALASHAYREWWQAGQWMGWVHWWSLLLGGHWLVAGAGSGWKAAGRQAEVGAGVLRGASPLPWRHSEIQTITRLPQHPPISQNISLPLHTHSSSSSTTRLFSHQQLRPNGFRGTSIVALRPRPCP</sequence>
<proteinExistence type="predicted"/>
<organism evidence="1 2">
    <name type="scientific">Phyllosticta capitalensis</name>
    <dbReference type="NCBI Taxonomy" id="121624"/>
    <lineage>
        <taxon>Eukaryota</taxon>
        <taxon>Fungi</taxon>
        <taxon>Dikarya</taxon>
        <taxon>Ascomycota</taxon>
        <taxon>Pezizomycotina</taxon>
        <taxon>Dothideomycetes</taxon>
        <taxon>Dothideomycetes incertae sedis</taxon>
        <taxon>Botryosphaeriales</taxon>
        <taxon>Phyllostictaceae</taxon>
        <taxon>Phyllosticta</taxon>
    </lineage>
</organism>
<evidence type="ECO:0000313" key="2">
    <source>
        <dbReference type="Proteomes" id="UP001492380"/>
    </source>
</evidence>
<protein>
    <submittedName>
        <fullName evidence="1">Uncharacterized protein</fullName>
    </submittedName>
</protein>
<reference evidence="1 2" key="1">
    <citation type="submission" date="2024-04" db="EMBL/GenBank/DDBJ databases">
        <title>Phyllosticta paracitricarpa is synonymous to the EU quarantine fungus P. citricarpa based on phylogenomic analyses.</title>
        <authorList>
            <consortium name="Lawrence Berkeley National Laboratory"/>
            <person name="Van Ingen-Buijs V.A."/>
            <person name="Van Westerhoven A.C."/>
            <person name="Haridas S."/>
            <person name="Skiadas P."/>
            <person name="Martin F."/>
            <person name="Groenewald J.Z."/>
            <person name="Crous P.W."/>
            <person name="Seidl M.F."/>
        </authorList>
    </citation>
    <scope>NUCLEOTIDE SEQUENCE [LARGE SCALE GENOMIC DNA]</scope>
    <source>
        <strain evidence="1 2">CBS 123374</strain>
    </source>
</reference>
<keyword evidence="2" id="KW-1185">Reference proteome</keyword>
<dbReference type="Proteomes" id="UP001492380">
    <property type="component" value="Unassembled WGS sequence"/>
</dbReference>
<gene>
    <name evidence="1" type="ORF">HDK90DRAFT_152013</name>
</gene>
<name>A0ABR1Z135_9PEZI</name>